<keyword evidence="2" id="KW-0813">Transport</keyword>
<keyword evidence="5" id="KW-0675">Receptor</keyword>
<gene>
    <name evidence="5" type="ORF">CLV30_10128</name>
</gene>
<dbReference type="EMBL" id="PYGE01000001">
    <property type="protein sequence ID" value="PSL08061.1"/>
    <property type="molecule type" value="Genomic_DNA"/>
</dbReference>
<name>A0A2P8EF31_9ACTN</name>
<dbReference type="InterPro" id="IPR038404">
    <property type="entry name" value="TRAP_DctP_sf"/>
</dbReference>
<keyword evidence="6" id="KW-1185">Reference proteome</keyword>
<dbReference type="InterPro" id="IPR004682">
    <property type="entry name" value="TRAP_DctP"/>
</dbReference>
<dbReference type="SUPFAM" id="SSF53850">
    <property type="entry name" value="Periplasmic binding protein-like II"/>
    <property type="match status" value="1"/>
</dbReference>
<evidence type="ECO:0000256" key="2">
    <source>
        <dbReference type="ARBA" id="ARBA00022448"/>
    </source>
</evidence>
<dbReference type="Gene3D" id="3.40.190.170">
    <property type="entry name" value="Bacterial extracellular solute-binding protein, family 7"/>
    <property type="match status" value="1"/>
</dbReference>
<accession>A0A2P8EF31</accession>
<evidence type="ECO:0000313" key="6">
    <source>
        <dbReference type="Proteomes" id="UP000243528"/>
    </source>
</evidence>
<sequence>MSRRTMSTAFPVAAVMAASALVLSSCGDDASAGGGSGTGLKLGIPDPAESAVGVAAQDFADQVEEATGGDVTVEVFPDGTLFGGDQNAAVNQLKNGSIDALMLSTSVFASFDDRFNAISMPYLFKDEEQYASYLSGEPGQQLLAGLEDIGVTGLAMIPRTFRHTTTSGAPIESPADFEGVKLRVPNNDLWVKFFESLGAQPTPMDFSEVYTALQLGAIDGQENPAEVPVANKFYEVQQHISLTGHIADAFVLALNSQKWESLDADTQETVRGVAQDVAAQQVEQAAANEQKLLDQLKSEGMKVTELSEQQRAAFAAEAEKLYPEFESLVGGPEFFRTTLEFTGHDLP</sequence>
<dbReference type="NCBIfam" id="TIGR00787">
    <property type="entry name" value="dctP"/>
    <property type="match status" value="1"/>
</dbReference>
<dbReference type="PANTHER" id="PTHR33376">
    <property type="match status" value="1"/>
</dbReference>
<protein>
    <submittedName>
        <fullName evidence="5">Tripartite ATP-independent transporter DctP family solute receptor</fullName>
    </submittedName>
</protein>
<feature type="signal peptide" evidence="4">
    <location>
        <begin position="1"/>
        <end position="20"/>
    </location>
</feature>
<evidence type="ECO:0000256" key="3">
    <source>
        <dbReference type="ARBA" id="ARBA00022729"/>
    </source>
</evidence>
<proteinExistence type="inferred from homology"/>
<comment type="similarity">
    <text evidence="1">Belongs to the bacterial solute-binding protein 7 family.</text>
</comment>
<dbReference type="GO" id="GO:0030288">
    <property type="term" value="C:outer membrane-bounded periplasmic space"/>
    <property type="evidence" value="ECO:0007669"/>
    <property type="project" value="InterPro"/>
</dbReference>
<dbReference type="Proteomes" id="UP000243528">
    <property type="component" value="Unassembled WGS sequence"/>
</dbReference>
<comment type="caution">
    <text evidence="5">The sequence shown here is derived from an EMBL/GenBank/DDBJ whole genome shotgun (WGS) entry which is preliminary data.</text>
</comment>
<dbReference type="PROSITE" id="PS51257">
    <property type="entry name" value="PROKAR_LIPOPROTEIN"/>
    <property type="match status" value="1"/>
</dbReference>
<dbReference type="GO" id="GO:0055085">
    <property type="term" value="P:transmembrane transport"/>
    <property type="evidence" value="ECO:0007669"/>
    <property type="project" value="InterPro"/>
</dbReference>
<dbReference type="PANTHER" id="PTHR33376:SF7">
    <property type="entry name" value="C4-DICARBOXYLATE-BINDING PROTEIN DCTB"/>
    <property type="match status" value="1"/>
</dbReference>
<organism evidence="5 6">
    <name type="scientific">Haloactinopolyspora alba</name>
    <dbReference type="NCBI Taxonomy" id="648780"/>
    <lineage>
        <taxon>Bacteria</taxon>
        <taxon>Bacillati</taxon>
        <taxon>Actinomycetota</taxon>
        <taxon>Actinomycetes</taxon>
        <taxon>Jiangellales</taxon>
        <taxon>Jiangellaceae</taxon>
        <taxon>Haloactinopolyspora</taxon>
    </lineage>
</organism>
<evidence type="ECO:0000313" key="5">
    <source>
        <dbReference type="EMBL" id="PSL08061.1"/>
    </source>
</evidence>
<dbReference type="AlphaFoldDB" id="A0A2P8EF31"/>
<keyword evidence="3 4" id="KW-0732">Signal</keyword>
<reference evidence="5 6" key="1">
    <citation type="submission" date="2018-03" db="EMBL/GenBank/DDBJ databases">
        <title>Genomic Encyclopedia of Archaeal and Bacterial Type Strains, Phase II (KMG-II): from individual species to whole genera.</title>
        <authorList>
            <person name="Goeker M."/>
        </authorList>
    </citation>
    <scope>NUCLEOTIDE SEQUENCE [LARGE SCALE GENOMIC DNA]</scope>
    <source>
        <strain evidence="5 6">DSM 45211</strain>
    </source>
</reference>
<dbReference type="InterPro" id="IPR018389">
    <property type="entry name" value="DctP_fam"/>
</dbReference>
<dbReference type="NCBIfam" id="NF037995">
    <property type="entry name" value="TRAP_S1"/>
    <property type="match status" value="1"/>
</dbReference>
<evidence type="ECO:0000256" key="4">
    <source>
        <dbReference type="SAM" id="SignalP"/>
    </source>
</evidence>
<feature type="chain" id="PRO_5039517552" evidence="4">
    <location>
        <begin position="21"/>
        <end position="347"/>
    </location>
</feature>
<dbReference type="RefSeq" id="WP_106535171.1">
    <property type="nucleotide sequence ID" value="NZ_ML142897.1"/>
</dbReference>
<evidence type="ECO:0000256" key="1">
    <source>
        <dbReference type="ARBA" id="ARBA00009023"/>
    </source>
</evidence>
<dbReference type="PIRSF" id="PIRSF006470">
    <property type="entry name" value="DctB"/>
    <property type="match status" value="1"/>
</dbReference>
<dbReference type="OrthoDB" id="9815946at2"/>
<dbReference type="Pfam" id="PF03480">
    <property type="entry name" value="DctP"/>
    <property type="match status" value="1"/>
</dbReference>